<gene>
    <name evidence="2" type="ORF">Q4F19_08425</name>
</gene>
<reference evidence="2" key="1">
    <citation type="submission" date="2023-07" db="EMBL/GenBank/DDBJ databases">
        <authorList>
            <person name="Kim M."/>
        </authorList>
    </citation>
    <scope>NUCLEOTIDE SEQUENCE</scope>
    <source>
        <strain evidence="2">BIUV-7</strain>
    </source>
</reference>
<dbReference type="RefSeq" id="WP_303541544.1">
    <property type="nucleotide sequence ID" value="NZ_JAUOTP010000003.1"/>
</dbReference>
<dbReference type="EMBL" id="JAUOTP010000003">
    <property type="protein sequence ID" value="MDO6414404.1"/>
    <property type="molecule type" value="Genomic_DNA"/>
</dbReference>
<evidence type="ECO:0000313" key="2">
    <source>
        <dbReference type="EMBL" id="MDO6414404.1"/>
    </source>
</evidence>
<feature type="signal peptide" evidence="1">
    <location>
        <begin position="1"/>
        <end position="25"/>
    </location>
</feature>
<evidence type="ECO:0000313" key="3">
    <source>
        <dbReference type="Proteomes" id="UP001169764"/>
    </source>
</evidence>
<dbReference type="Pfam" id="PF06986">
    <property type="entry name" value="F_T4SS_TraN"/>
    <property type="match status" value="1"/>
</dbReference>
<sequence>MSGAGRFFAGLCGGLALFGSAAVLAQQTPEQVKADAKAFAKTLIPGVKATATNGPTPNNLPNYQAGTPAEAALYNDPDNLHASGEAAAASSAAYGQMQDSMNTRAKFQKPDLDAVVARSLDIQDDPKSLVSNYTDGAEGSCKPLPPGSGGTIYDEVTCNTGTKIEESSPICRVPLVVTVTPGSSKYVYTCENWSSQPPRAADNSARRCQPAFNAVVASGVCRERSRQTVFYDVCRQGTITKCFEPDLEEGEEITYECDTASVSRPYTVETVGGEISDRKDEGSCNAATASLTCDLASEICVDASPETRTINGAAVTRACWQWQRTYSCHRLSAANDCGVLESRPECSFVREQCLDDPPQAPCQVTDEVYRCPVPDTISAEQQYICDGDVYCINGECETIERTPNTEFGQAVMALNSVADASHALDPANLTIFKGTRDTCSKTIFGITNCCAPRGIPIIGGGCGSEDKVLKDKREKGLCHYVGTYCSSSVLGICTKKKEAHCCYGSKLARIIQEQGRPQLGLGFGSAKSAKCEGFTVDQFAHLDLSRLDFAEVMAEFVEAARLPDELQTATEVQNRINEYSSAHL</sequence>
<accession>A0ABT8Y9N1</accession>
<proteinExistence type="predicted"/>
<organism evidence="2 3">
    <name type="scientific">Sphingomonas natans</name>
    <dbReference type="NCBI Taxonomy" id="3063330"/>
    <lineage>
        <taxon>Bacteria</taxon>
        <taxon>Pseudomonadati</taxon>
        <taxon>Pseudomonadota</taxon>
        <taxon>Alphaproteobacteria</taxon>
        <taxon>Sphingomonadales</taxon>
        <taxon>Sphingomonadaceae</taxon>
        <taxon>Sphingomonas</taxon>
    </lineage>
</organism>
<dbReference type="Proteomes" id="UP001169764">
    <property type="component" value="Unassembled WGS sequence"/>
</dbReference>
<evidence type="ECO:0000256" key="1">
    <source>
        <dbReference type="SAM" id="SignalP"/>
    </source>
</evidence>
<name>A0ABT8Y9N1_9SPHN</name>
<comment type="caution">
    <text evidence="2">The sequence shown here is derived from an EMBL/GenBank/DDBJ whole genome shotgun (WGS) entry which is preliminary data.</text>
</comment>
<keyword evidence="1" id="KW-0732">Signal</keyword>
<dbReference type="InterPro" id="IPR014121">
    <property type="entry name" value="TraN_Ftype"/>
</dbReference>
<protein>
    <submittedName>
        <fullName evidence="2">Conjugal transfer protein TraN</fullName>
    </submittedName>
</protein>
<feature type="chain" id="PRO_5046744778" evidence="1">
    <location>
        <begin position="26"/>
        <end position="584"/>
    </location>
</feature>
<keyword evidence="3" id="KW-1185">Reference proteome</keyword>